<dbReference type="InterPro" id="IPR006153">
    <property type="entry name" value="Cation/H_exchanger_TM"/>
</dbReference>
<keyword evidence="7 10" id="KW-1133">Transmembrane helix</keyword>
<keyword evidence="6" id="KW-0630">Potassium</keyword>
<evidence type="ECO:0000256" key="2">
    <source>
        <dbReference type="ARBA" id="ARBA00022448"/>
    </source>
</evidence>
<evidence type="ECO:0000256" key="9">
    <source>
        <dbReference type="ARBA" id="ARBA00023136"/>
    </source>
</evidence>
<dbReference type="Proteomes" id="UP001318760">
    <property type="component" value="Unassembled WGS sequence"/>
</dbReference>
<organism evidence="13 14">
    <name type="scientific">Campylobacter californiensis</name>
    <dbReference type="NCBI Taxonomy" id="1032243"/>
    <lineage>
        <taxon>Bacteria</taxon>
        <taxon>Pseudomonadati</taxon>
        <taxon>Campylobacterota</taxon>
        <taxon>Epsilonproteobacteria</taxon>
        <taxon>Campylobacterales</taxon>
        <taxon>Campylobacteraceae</taxon>
        <taxon>Campylobacter</taxon>
    </lineage>
</organism>
<dbReference type="PROSITE" id="PS51201">
    <property type="entry name" value="RCK_N"/>
    <property type="match status" value="1"/>
</dbReference>
<feature type="transmembrane region" description="Helical" evidence="10">
    <location>
        <begin position="353"/>
        <end position="371"/>
    </location>
</feature>
<evidence type="ECO:0000313" key="14">
    <source>
        <dbReference type="Proteomes" id="UP000650616"/>
    </source>
</evidence>
<sequence length="542" mass="60457">MEKILLAFLLATALSIVLNVVFKKFAIPTIIGYIVTGTIISGFMNIKSNEEIMHLAEFGIVFLMFTIGLEFSFKHLMTMKREVFLNGTFQVSISGFILGILVLYTMNVVDKSAIIIGLALALSSTAIVLKTLNDTGDISQIYGRKALGILLFQDIAVIPILLMIDIFSSANSSIDELLIQTFISAIILIITIYLIGKYTINWIFYKVVQTNSQEIFIAMILLLVIGSSELAYSFGFSYSLGAFLAGMMMAETQYKHQIESDLIPFRDLLLGLFFITVGMQINFSIVFDNIFIIAFLIIATMFIKALVVFGMLLLYAKRRVAIKTALSLCQIGEFALAVFGLMSSRGLISNQTAQIFIAVAVVSMFVTPFILKNLNRLANLVQKEVAVEPNEMIKPQKIKNHIVIFGYGRLGQEVVLRLKEQKILYLALESDLSLVELGRSRGENVFLGNVLKKQTYDNACISSAAAVIITVSNEQRLELIAQNIKNYNPTIQTVIRFNGHDEKDLFSDLGNNFHLVREERAVARTLVHEALLCKIDKDVARI</sequence>
<dbReference type="Pfam" id="PF02254">
    <property type="entry name" value="TrkA_N"/>
    <property type="match status" value="1"/>
</dbReference>
<evidence type="ECO:0000256" key="7">
    <source>
        <dbReference type="ARBA" id="ARBA00022989"/>
    </source>
</evidence>
<evidence type="ECO:0000256" key="8">
    <source>
        <dbReference type="ARBA" id="ARBA00023065"/>
    </source>
</evidence>
<protein>
    <submittedName>
        <fullName evidence="13">Cation:proton antiporter</fullName>
    </submittedName>
</protein>
<feature type="transmembrane region" description="Helical" evidence="10">
    <location>
        <begin position="177"/>
        <end position="195"/>
    </location>
</feature>
<dbReference type="PANTHER" id="PTHR46157:SF4">
    <property type="entry name" value="K(+) EFFLUX ANTIPORTER 3, CHLOROPLASTIC"/>
    <property type="match status" value="1"/>
</dbReference>
<keyword evidence="3" id="KW-0050">Antiport</keyword>
<evidence type="ECO:0000313" key="13">
    <source>
        <dbReference type="EMBL" id="MBE3607526.1"/>
    </source>
</evidence>
<evidence type="ECO:0000256" key="6">
    <source>
        <dbReference type="ARBA" id="ARBA00022958"/>
    </source>
</evidence>
<reference evidence="12 15" key="2">
    <citation type="submission" date="2020-10" db="EMBL/GenBank/DDBJ databases">
        <title>Campylobacter californiensis sp. nov. isolated from cattle and feral swine in California.</title>
        <authorList>
            <person name="Miller W.G."/>
        </authorList>
    </citation>
    <scope>NUCLEOTIDE SEQUENCE [LARGE SCALE GENOMIC DNA]</scope>
    <source>
        <strain evidence="12 15">RM12919</strain>
    </source>
</reference>
<accession>A0AAW3ZWL5</accession>
<evidence type="ECO:0000256" key="5">
    <source>
        <dbReference type="ARBA" id="ARBA00022692"/>
    </source>
</evidence>
<keyword evidence="8" id="KW-0406">Ion transport</keyword>
<dbReference type="InterPro" id="IPR003148">
    <property type="entry name" value="RCK_N"/>
</dbReference>
<dbReference type="Proteomes" id="UP000650616">
    <property type="component" value="Unassembled WGS sequence"/>
</dbReference>
<feature type="transmembrane region" description="Helical" evidence="10">
    <location>
        <begin position="149"/>
        <end position="170"/>
    </location>
</feature>
<feature type="transmembrane region" description="Helical" evidence="10">
    <location>
        <begin position="328"/>
        <end position="347"/>
    </location>
</feature>
<feature type="transmembrane region" description="Helical" evidence="10">
    <location>
        <begin position="293"/>
        <end position="316"/>
    </location>
</feature>
<feature type="transmembrane region" description="Helical" evidence="10">
    <location>
        <begin position="25"/>
        <end position="46"/>
    </location>
</feature>
<feature type="transmembrane region" description="Helical" evidence="10">
    <location>
        <begin position="215"/>
        <end position="247"/>
    </location>
</feature>
<gene>
    <name evidence="12" type="ORF">CCAL12919_00650</name>
    <name evidence="13" type="ORF">CCAL9337_02125</name>
</gene>
<evidence type="ECO:0000256" key="1">
    <source>
        <dbReference type="ARBA" id="ARBA00004141"/>
    </source>
</evidence>
<feature type="transmembrane region" description="Helical" evidence="10">
    <location>
        <begin position="83"/>
        <end position="105"/>
    </location>
</feature>
<dbReference type="Pfam" id="PF00999">
    <property type="entry name" value="Na_H_Exchanger"/>
    <property type="match status" value="1"/>
</dbReference>
<evidence type="ECO:0000256" key="10">
    <source>
        <dbReference type="SAM" id="Phobius"/>
    </source>
</evidence>
<dbReference type="RefSeq" id="WP_170015471.1">
    <property type="nucleotide sequence ID" value="NZ_CP012545.1"/>
</dbReference>
<dbReference type="SUPFAM" id="SSF51735">
    <property type="entry name" value="NAD(P)-binding Rossmann-fold domains"/>
    <property type="match status" value="1"/>
</dbReference>
<dbReference type="EMBL" id="LIWG01000002">
    <property type="protein sequence ID" value="MBE3607526.1"/>
    <property type="molecule type" value="Genomic_DNA"/>
</dbReference>
<dbReference type="EMBL" id="JADBHS010000001">
    <property type="protein sequence ID" value="MBE2985645.1"/>
    <property type="molecule type" value="Genomic_DNA"/>
</dbReference>
<evidence type="ECO:0000259" key="11">
    <source>
        <dbReference type="PROSITE" id="PS51201"/>
    </source>
</evidence>
<dbReference type="InterPro" id="IPR036291">
    <property type="entry name" value="NAD(P)-bd_dom_sf"/>
</dbReference>
<evidence type="ECO:0000313" key="12">
    <source>
        <dbReference type="EMBL" id="MBE2985645.1"/>
    </source>
</evidence>
<feature type="transmembrane region" description="Helical" evidence="10">
    <location>
        <begin position="268"/>
        <end position="287"/>
    </location>
</feature>
<keyword evidence="9 10" id="KW-0472">Membrane</keyword>
<evidence type="ECO:0000256" key="4">
    <source>
        <dbReference type="ARBA" id="ARBA00022538"/>
    </source>
</evidence>
<keyword evidence="2" id="KW-0813">Transport</keyword>
<reference evidence="13 14" key="1">
    <citation type="submission" date="2015-08" db="EMBL/GenBank/DDBJ databases">
        <title>Comparative genomics of the Campylobacter concisus group.</title>
        <authorList>
            <person name="Yee E."/>
            <person name="Chapman M.H."/>
            <person name="Huynh S."/>
            <person name="Bono J.L."/>
            <person name="On S.L."/>
            <person name="St Leger J."/>
            <person name="Foster G."/>
            <person name="Parker C.T."/>
            <person name="Miller W.G."/>
        </authorList>
    </citation>
    <scope>NUCLEOTIDE SEQUENCE [LARGE SCALE GENOMIC DNA]</scope>
    <source>
        <strain evidence="13 14">RM9337</strain>
    </source>
</reference>
<feature type="transmembrane region" description="Helical" evidence="10">
    <location>
        <begin position="112"/>
        <end position="129"/>
    </location>
</feature>
<dbReference type="GO" id="GO:0006813">
    <property type="term" value="P:potassium ion transport"/>
    <property type="evidence" value="ECO:0007669"/>
    <property type="project" value="UniProtKB-KW"/>
</dbReference>
<keyword evidence="4" id="KW-0633">Potassium transport</keyword>
<dbReference type="GO" id="GO:0015297">
    <property type="term" value="F:antiporter activity"/>
    <property type="evidence" value="ECO:0007669"/>
    <property type="project" value="UniProtKB-KW"/>
</dbReference>
<comment type="subcellular location">
    <subcellularLocation>
        <location evidence="1">Membrane</location>
        <topology evidence="1">Multi-pass membrane protein</topology>
    </subcellularLocation>
</comment>
<dbReference type="Gene3D" id="1.20.1530.20">
    <property type="match status" value="1"/>
</dbReference>
<feature type="domain" description="RCK N-terminal" evidence="11">
    <location>
        <begin position="399"/>
        <end position="516"/>
    </location>
</feature>
<keyword evidence="5 10" id="KW-0812">Transmembrane</keyword>
<proteinExistence type="predicted"/>
<evidence type="ECO:0000256" key="3">
    <source>
        <dbReference type="ARBA" id="ARBA00022449"/>
    </source>
</evidence>
<name>A0AAW3ZWL5_9BACT</name>
<dbReference type="GO" id="GO:0005886">
    <property type="term" value="C:plasma membrane"/>
    <property type="evidence" value="ECO:0007669"/>
    <property type="project" value="TreeGrafter"/>
</dbReference>
<keyword evidence="14" id="KW-1185">Reference proteome</keyword>
<feature type="transmembrane region" description="Helical" evidence="10">
    <location>
        <begin position="58"/>
        <end position="77"/>
    </location>
</feature>
<dbReference type="Gene3D" id="3.40.50.720">
    <property type="entry name" value="NAD(P)-binding Rossmann-like Domain"/>
    <property type="match status" value="1"/>
</dbReference>
<evidence type="ECO:0000313" key="15">
    <source>
        <dbReference type="Proteomes" id="UP001318760"/>
    </source>
</evidence>
<comment type="caution">
    <text evidence="13">The sequence shown here is derived from an EMBL/GenBank/DDBJ whole genome shotgun (WGS) entry which is preliminary data.</text>
</comment>
<dbReference type="AlphaFoldDB" id="A0AAW3ZWL5"/>
<dbReference type="InterPro" id="IPR038770">
    <property type="entry name" value="Na+/solute_symporter_sf"/>
</dbReference>
<dbReference type="GO" id="GO:1902600">
    <property type="term" value="P:proton transmembrane transport"/>
    <property type="evidence" value="ECO:0007669"/>
    <property type="project" value="InterPro"/>
</dbReference>
<dbReference type="PANTHER" id="PTHR46157">
    <property type="entry name" value="K(+) EFFLUX ANTIPORTER 3, CHLOROPLASTIC"/>
    <property type="match status" value="1"/>
</dbReference>